<dbReference type="Pfam" id="PF07691">
    <property type="entry name" value="PA14"/>
    <property type="match status" value="4"/>
</dbReference>
<evidence type="ECO:0000259" key="2">
    <source>
        <dbReference type="PROSITE" id="PS51820"/>
    </source>
</evidence>
<dbReference type="Gene3D" id="2.160.20.10">
    <property type="entry name" value="Single-stranded right-handed beta-helix, Pectin lyase-like"/>
    <property type="match status" value="1"/>
</dbReference>
<dbReference type="InterPro" id="IPR011050">
    <property type="entry name" value="Pectin_lyase_fold/virulence"/>
</dbReference>
<reference evidence="3 4" key="1">
    <citation type="journal article" date="2019" name="Environ. Microbiol.">
        <title>Species interactions and distinct microbial communities in high Arctic permafrost affected cryosols are associated with the CH4 and CO2 gas fluxes.</title>
        <authorList>
            <person name="Altshuler I."/>
            <person name="Hamel J."/>
            <person name="Turney S."/>
            <person name="Magnuson E."/>
            <person name="Levesque R."/>
            <person name="Greer C."/>
            <person name="Whyte L.G."/>
        </authorList>
    </citation>
    <scope>NUCLEOTIDE SEQUENCE [LARGE SCALE GENOMIC DNA]</scope>
    <source>
        <strain evidence="3 4">S9.2P</strain>
    </source>
</reference>
<comment type="caution">
    <text evidence="3">The sequence shown here is derived from an EMBL/GenBank/DDBJ whole genome shotgun (WGS) entry which is preliminary data.</text>
</comment>
<sequence length="1490" mass="157749">MVLLGVFAPKAWAQTVIFNASATAQPGDAFSLQGSFGAGAKIFLTAGSSTTPVAVPIMTQMAGQATGQIPANLPPNLYQVWVDDGGQRSPSVYLNQARGQHFDSPEVAAGGRLRLFGRNLFMGGGAQVRFVGAGGASVQADAGQSDAYTLSFNAPTSLQSGTTYQVMVSNGYGGETAVDFPIKAVDGGADYFNLGVGWAGKLNFYANVYNVQTDGRLSQKARGDGSTNDQQAVQAAMDRAAADGGGVVYLPAGTYKFAHGGGAGLLMRNRVVVRGAGKDQTIIKFGYGNVSPDRWGVIWNNTQQAGLADLSIINVNDSGQYIQNMTGVGTEIFMQRVRFDMNTGDWLWLANSNKLVIANSDFTQGVDDKAGYHGPIQLSGCSNFVLSNNNFTFAVYGLNMGSVHEGVLENNRVYRDGSARYPTSLTNHVLILDFAQNVALLNNQISVIKGPAQNSNDGEAIIAEGGGSGGTRIDEDAGTVSAAGGNTLQDNNKNWGAFRQQPVVAIVSGNGMGQWRTITSRSGNRLTLDRAWDVTPSAGSHYAIFNWGARNWLVKGNTLVGHRRGITFYQNATLQVAVVGNTLTNSGSIDFMPYQGNNGYQMFTPMYNNQIVGNNVANTDGSNGVFIGGHVTQSHQTQTFGTSMINLDVRNNTLTAHSPNVPAVVDDNFPEGYLNYLTFQENGGRYVDEKIPALLGSVFQNNTAINCDNALYINSGSYGTLVCNTNLVNTPNLLQDNRIIGLTHTSVGTASCLGSTVSALRTPENPDNTDVGLNYQYFEGNWNSLPNFGGLTAIKSSIATAFDLSVRQREYGYALQYTGFITVPADGQYTFSTNSDDGSRLYIGSTLVVDNDGPHQVQEVSGTIGLKAGTHAFTLTYFQGAASQVLEASYLGPGVPKQPITSAVLRRASTGLRTPENPTSTATGLDYTYVEGYWNTLPDFTNLAATKAGTATAFDLGQRQRDYGYAMQYTGYVTVPTDGQYTFTTGSDDGSQLLIGSTLVVDNDGLHDYAERAGTIGLKAGTHAITIRYLQGAGGQRLTVSYQGPNLAKQTVPAAALQRATTTTVTRPAPGAGLRTPENPSNTASGLDYKYYEGTWNNLPNFGALATVASGTAATPNLDGRRRDLSYAMQYTGYVTVPTDGQYTFTTGSDDGSQLFIGSALVVDNDGLHGYLERSGTIGLQAGTHAITVTYLQNGGGQSLTVSYQGPSFARQAVPASAWSRLTTAATIAGLRTPENPANTTSGLDYKYYEGYWNTLPAFSSLGTTKAGTATTTTFNLGQRQRDYGYAMQYTGYVTVPTDGQYTFTTGSDDGSQLLIGSTLVVDNDGLHGYLERSGTIGLQAGTHAITVAYLQGGGSQTLAVSYQGPNQTKQTLLPASMRRVAAGSSTAAAKGRVALAEAATPEVAPTALSVYPNPSTGAFTVEFSMAKAQTATLTLIDALGRTVQQQQVQVQEGPNRIAYQASGVAQGIYRLTLVGADGQRQGQKVTISH</sequence>
<dbReference type="InterPro" id="IPR026444">
    <property type="entry name" value="Secre_tail"/>
</dbReference>
<dbReference type="InterPro" id="IPR012334">
    <property type="entry name" value="Pectin_lyas_fold"/>
</dbReference>
<protein>
    <submittedName>
        <fullName evidence="3">T9SS C-terminal target domain-containing protein</fullName>
    </submittedName>
</protein>
<dbReference type="SMART" id="SM00758">
    <property type="entry name" value="PA14"/>
    <property type="match status" value="4"/>
</dbReference>
<feature type="domain" description="PA14" evidence="2">
    <location>
        <begin position="768"/>
        <end position="904"/>
    </location>
</feature>
<proteinExistence type="predicted"/>
<gene>
    <name evidence="3" type="ORF">EAH73_16810</name>
</gene>
<evidence type="ECO:0000313" key="4">
    <source>
        <dbReference type="Proteomes" id="UP000317646"/>
    </source>
</evidence>
<dbReference type="InterPro" id="IPR006626">
    <property type="entry name" value="PbH1"/>
</dbReference>
<dbReference type="PROSITE" id="PS51820">
    <property type="entry name" value="PA14"/>
    <property type="match status" value="4"/>
</dbReference>
<feature type="region of interest" description="Disordered" evidence="1">
    <location>
        <begin position="459"/>
        <end position="486"/>
    </location>
</feature>
<name>A0A502GP90_9BACT</name>
<keyword evidence="4" id="KW-1185">Reference proteome</keyword>
<accession>A0A502GP90</accession>
<feature type="domain" description="PA14" evidence="2">
    <location>
        <begin position="1239"/>
        <end position="1378"/>
    </location>
</feature>
<dbReference type="NCBIfam" id="TIGR04183">
    <property type="entry name" value="Por_Secre_tail"/>
    <property type="match status" value="1"/>
</dbReference>
<organism evidence="3 4">
    <name type="scientific">Hymenobacter nivis</name>
    <dbReference type="NCBI Taxonomy" id="1850093"/>
    <lineage>
        <taxon>Bacteria</taxon>
        <taxon>Pseudomonadati</taxon>
        <taxon>Bacteroidota</taxon>
        <taxon>Cytophagia</taxon>
        <taxon>Cytophagales</taxon>
        <taxon>Hymenobacteraceae</taxon>
        <taxon>Hymenobacter</taxon>
    </lineage>
</organism>
<dbReference type="Proteomes" id="UP000317646">
    <property type="component" value="Unassembled WGS sequence"/>
</dbReference>
<dbReference type="Pfam" id="PF18962">
    <property type="entry name" value="Por_Secre_tail"/>
    <property type="match status" value="1"/>
</dbReference>
<evidence type="ECO:0000313" key="3">
    <source>
        <dbReference type="EMBL" id="TPG63711.1"/>
    </source>
</evidence>
<feature type="region of interest" description="Disordered" evidence="1">
    <location>
        <begin position="1058"/>
        <end position="1083"/>
    </location>
</feature>
<feature type="domain" description="PA14" evidence="2">
    <location>
        <begin position="1082"/>
        <end position="1218"/>
    </location>
</feature>
<dbReference type="SUPFAM" id="SSF56988">
    <property type="entry name" value="Anthrax protective antigen"/>
    <property type="match status" value="4"/>
</dbReference>
<dbReference type="InterPro" id="IPR011658">
    <property type="entry name" value="PA14_dom"/>
</dbReference>
<dbReference type="Gene3D" id="2.60.120.380">
    <property type="match status" value="4"/>
</dbReference>
<feature type="domain" description="PA14" evidence="2">
    <location>
        <begin position="920"/>
        <end position="1056"/>
    </location>
</feature>
<dbReference type="SMART" id="SM00710">
    <property type="entry name" value="PbH1"/>
    <property type="match status" value="4"/>
</dbReference>
<dbReference type="EMBL" id="RCYZ01000007">
    <property type="protein sequence ID" value="TPG63711.1"/>
    <property type="molecule type" value="Genomic_DNA"/>
</dbReference>
<dbReference type="SUPFAM" id="SSF51126">
    <property type="entry name" value="Pectin lyase-like"/>
    <property type="match status" value="1"/>
</dbReference>
<feature type="compositionally biased region" description="Low complexity" evidence="1">
    <location>
        <begin position="1058"/>
        <end position="1070"/>
    </location>
</feature>
<evidence type="ECO:0000256" key="1">
    <source>
        <dbReference type="SAM" id="MobiDB-lite"/>
    </source>
</evidence>
<dbReference type="InterPro" id="IPR037524">
    <property type="entry name" value="PA14/GLEYA"/>
</dbReference>